<comment type="caution">
    <text evidence="1">The sequence shown here is derived from an EMBL/GenBank/DDBJ whole genome shotgun (WGS) entry which is preliminary data.</text>
</comment>
<proteinExistence type="predicted"/>
<accession>A0ACB8G3A3</accession>
<reference evidence="1" key="1">
    <citation type="submission" date="2021-08" db="EMBL/GenBank/DDBJ databases">
        <title>The first chromosome-level gecko genome reveals the dynamic sex chromosomes of Neotropical dwarf geckos (Sphaerodactylidae: Sphaerodactylus).</title>
        <authorList>
            <person name="Pinto B.J."/>
            <person name="Keating S.E."/>
            <person name="Gamble T."/>
        </authorList>
    </citation>
    <scope>NUCLEOTIDE SEQUENCE</scope>
    <source>
        <strain evidence="1">TG3544</strain>
    </source>
</reference>
<gene>
    <name evidence="1" type="ORF">K3G42_023889</name>
</gene>
<sequence>MEHLWRMAGKPRFSERRPETVNVHEEEGEEEERIEEEAGPSQQRRYWSSLYQPKTLLMSHMKLLQSFHQRIARLERLTARLSRELREVRNSVAEMSESLGIAAEGQSQEEG</sequence>
<keyword evidence="2" id="KW-1185">Reference proteome</keyword>
<organism evidence="1 2">
    <name type="scientific">Sphaerodactylus townsendi</name>
    <dbReference type="NCBI Taxonomy" id="933632"/>
    <lineage>
        <taxon>Eukaryota</taxon>
        <taxon>Metazoa</taxon>
        <taxon>Chordata</taxon>
        <taxon>Craniata</taxon>
        <taxon>Vertebrata</taxon>
        <taxon>Euteleostomi</taxon>
        <taxon>Lepidosauria</taxon>
        <taxon>Squamata</taxon>
        <taxon>Bifurcata</taxon>
        <taxon>Gekkota</taxon>
        <taxon>Sphaerodactylidae</taxon>
        <taxon>Sphaerodactylus</taxon>
    </lineage>
</organism>
<evidence type="ECO:0000313" key="1">
    <source>
        <dbReference type="EMBL" id="KAH8013957.1"/>
    </source>
</evidence>
<protein>
    <submittedName>
        <fullName evidence="1">Uncharacterized protein</fullName>
    </submittedName>
</protein>
<name>A0ACB8G3A3_9SAUR</name>
<evidence type="ECO:0000313" key="2">
    <source>
        <dbReference type="Proteomes" id="UP000827872"/>
    </source>
</evidence>
<dbReference type="EMBL" id="CM037615">
    <property type="protein sequence ID" value="KAH8013957.1"/>
    <property type="molecule type" value="Genomic_DNA"/>
</dbReference>
<dbReference type="Proteomes" id="UP000827872">
    <property type="component" value="Linkage Group LG02"/>
</dbReference>